<proteinExistence type="predicted"/>
<feature type="compositionally biased region" description="Polar residues" evidence="1">
    <location>
        <begin position="99"/>
        <end position="115"/>
    </location>
</feature>
<evidence type="ECO:0000313" key="2">
    <source>
        <dbReference type="EMBL" id="KAJ5738002.1"/>
    </source>
</evidence>
<sequence length="836" mass="95810">MRPALTRLLKRPSALSIIDSLAASPIGIEHLDSRYTRLRCQSQCAKQSHFAGDSNTDRAKGHRTRPLWQPKAKKKELSFAVYDIEPTHDDDSKSHVRGNRSTSSNPAKTPTQQLRLDTERLEFESDVGHTDEPGSRLVDHPEHSNDFELWEELLRFRQRHYGEKGTQTIWEGMTQRVDAWQIPLFGDRADFFWQSFVSLGLKREIFLREIVNYAISIGEVDGECWPRLHEYLVGGLLERGMDKQAIQWHRKLQSSKLAKPGDLSQILPHIMSPPKLAPVPDLLLLPGVQSEIHSRGTRLRLRTLKELCRGVDHNVYGLVIKSILEHGHGEHALAMHNWLTTRQDHPQSMKEIDPLLDYTRDYGLRQEYDNLREYAQTRFVSPSGPEISETIDAELRDGEDSLTKKHQYKDDLAARLFATRALNMDMVIGGLRMIGVSQIGSRTLREMALRVQDGQEILANLKLLRSSGISVADSVFTRLVPKLAAQNREFLLSDLLQSDQHPDVLEDRKVQESLLVSYYMARDWRQYNVSLAILAEHFPDCPDLMDIHFRKHLAAGELSAASKVVDELTLRDRTLSEDSVDFMADKLLPNRRMHHRPQQSEGISERDAMVFLFGVLQRVVPTGCYVSAAFWEELLKRLGMGNYWDELRDCCLWLAQQYSHGPAENDKHRGIFSSQQPSVKADSRVLRLVLGDKMQQAIVAWGFMFRMTRDTEAKCALQHPVTGDKLIPWVRGLLLLRELEQAGLTLHAGPIRSATRTRLNLLFGTYSHSAVRLNRMLRRVNPYNLGRVLHDIKLAWGESLFNEEEIDRPEQLVNPPRTLRSRKNSAKVILSKRRAR</sequence>
<comment type="caution">
    <text evidence="2">The sequence shown here is derived from an EMBL/GenBank/DDBJ whole genome shotgun (WGS) entry which is preliminary data.</text>
</comment>
<feature type="region of interest" description="Disordered" evidence="1">
    <location>
        <begin position="86"/>
        <end position="119"/>
    </location>
</feature>
<dbReference type="EMBL" id="JAQJAN010000002">
    <property type="protein sequence ID" value="KAJ5738002.1"/>
    <property type="molecule type" value="Genomic_DNA"/>
</dbReference>
<reference evidence="2" key="2">
    <citation type="submission" date="2023-01" db="EMBL/GenBank/DDBJ databases">
        <authorList>
            <person name="Petersen C."/>
        </authorList>
    </citation>
    <scope>NUCLEOTIDE SEQUENCE</scope>
    <source>
        <strain evidence="2">IBT 17514</strain>
    </source>
</reference>
<evidence type="ECO:0008006" key="4">
    <source>
        <dbReference type="Google" id="ProtNLM"/>
    </source>
</evidence>
<accession>A0AAD6MZL2</accession>
<dbReference type="Proteomes" id="UP001215712">
    <property type="component" value="Unassembled WGS sequence"/>
</dbReference>
<evidence type="ECO:0000313" key="3">
    <source>
        <dbReference type="Proteomes" id="UP001215712"/>
    </source>
</evidence>
<keyword evidence="3" id="KW-1185">Reference proteome</keyword>
<gene>
    <name evidence="2" type="ORF">N7493_001157</name>
</gene>
<evidence type="ECO:0000256" key="1">
    <source>
        <dbReference type="SAM" id="MobiDB-lite"/>
    </source>
</evidence>
<reference evidence="2" key="1">
    <citation type="journal article" date="2023" name="IMA Fungus">
        <title>Comparative genomic study of the Penicillium genus elucidates a diverse pangenome and 15 lateral gene transfer events.</title>
        <authorList>
            <person name="Petersen C."/>
            <person name="Sorensen T."/>
            <person name="Nielsen M.R."/>
            <person name="Sondergaard T.E."/>
            <person name="Sorensen J.L."/>
            <person name="Fitzpatrick D.A."/>
            <person name="Frisvad J.C."/>
            <person name="Nielsen K.L."/>
        </authorList>
    </citation>
    <scope>NUCLEOTIDE SEQUENCE</scope>
    <source>
        <strain evidence="2">IBT 17514</strain>
    </source>
</reference>
<protein>
    <recommendedName>
        <fullName evidence="4">Pentatricopeptide repeat domain-containing protein</fullName>
    </recommendedName>
</protein>
<name>A0AAD6MZL2_9EURO</name>
<feature type="region of interest" description="Disordered" evidence="1">
    <location>
        <begin position="47"/>
        <end position="72"/>
    </location>
</feature>
<organism evidence="2 3">
    <name type="scientific">Penicillium malachiteum</name>
    <dbReference type="NCBI Taxonomy" id="1324776"/>
    <lineage>
        <taxon>Eukaryota</taxon>
        <taxon>Fungi</taxon>
        <taxon>Dikarya</taxon>
        <taxon>Ascomycota</taxon>
        <taxon>Pezizomycotina</taxon>
        <taxon>Eurotiomycetes</taxon>
        <taxon>Eurotiomycetidae</taxon>
        <taxon>Eurotiales</taxon>
        <taxon>Aspergillaceae</taxon>
        <taxon>Penicillium</taxon>
    </lineage>
</organism>
<dbReference type="AlphaFoldDB" id="A0AAD6MZL2"/>